<dbReference type="InterPro" id="IPR011993">
    <property type="entry name" value="PH-like_dom_sf"/>
</dbReference>
<dbReference type="EMBL" id="ML170160">
    <property type="protein sequence ID" value="TDL26933.1"/>
    <property type="molecule type" value="Genomic_DNA"/>
</dbReference>
<dbReference type="Gene3D" id="2.30.29.30">
    <property type="entry name" value="Pleckstrin-homology domain (PH domain)/Phosphotyrosine-binding domain (PTB)"/>
    <property type="match status" value="1"/>
</dbReference>
<sequence length="322" mass="36032">MTPVSHGPSGAIVRKAWVTVKDDSFWFSSIFWNRRLLILRDNTLSVHRDESSPAHTVIELGSIKAVERVDLTGHCLLVEHNEQNFYLSLKNDEELYDWNDDIYLRSPLNAIGNPTDFEHKEHIGFDPLTGSFSGTGVPEELLATSIHHPLDYDNDLDVLRDSIMRNRNRGKDGQFTYPPSIARSGEFSEINADPLIPQDASHSPFQASSETKKKNKTKKRLSRLFPAFCALFQRLRISASRSTSAHPYTPLPSAPGEDKGTGKNVDYGSMIRVNNGNNNAALYNEFIRYNQVVNSRPVARKQPALARWAVGACGVGTVWAIP</sequence>
<reference evidence="4 5" key="1">
    <citation type="submission" date="2018-06" db="EMBL/GenBank/DDBJ databases">
        <title>A transcriptomic atlas of mushroom development highlights an independent origin of complex multicellularity.</title>
        <authorList>
            <consortium name="DOE Joint Genome Institute"/>
            <person name="Krizsan K."/>
            <person name="Almasi E."/>
            <person name="Merenyi Z."/>
            <person name="Sahu N."/>
            <person name="Viragh M."/>
            <person name="Koszo T."/>
            <person name="Mondo S."/>
            <person name="Kiss B."/>
            <person name="Balint B."/>
            <person name="Kues U."/>
            <person name="Barry K."/>
            <person name="Hegedus J.C."/>
            <person name="Henrissat B."/>
            <person name="Johnson J."/>
            <person name="Lipzen A."/>
            <person name="Ohm R."/>
            <person name="Nagy I."/>
            <person name="Pangilinan J."/>
            <person name="Yan J."/>
            <person name="Xiong Y."/>
            <person name="Grigoriev I.V."/>
            <person name="Hibbett D.S."/>
            <person name="Nagy L.G."/>
        </authorList>
    </citation>
    <scope>NUCLEOTIDE SEQUENCE [LARGE SCALE GENOMIC DNA]</scope>
    <source>
        <strain evidence="4 5">SZMC22713</strain>
    </source>
</reference>
<evidence type="ECO:0000313" key="5">
    <source>
        <dbReference type="Proteomes" id="UP000294933"/>
    </source>
</evidence>
<feature type="region of interest" description="Disordered" evidence="1">
    <location>
        <begin position="194"/>
        <end position="218"/>
    </location>
</feature>
<evidence type="ECO:0000259" key="2">
    <source>
        <dbReference type="PROSITE" id="PS50003"/>
    </source>
</evidence>
<feature type="domain" description="CRIB" evidence="3">
    <location>
        <begin position="111"/>
        <end position="124"/>
    </location>
</feature>
<feature type="region of interest" description="Disordered" evidence="1">
    <location>
        <begin position="243"/>
        <end position="262"/>
    </location>
</feature>
<dbReference type="InterPro" id="IPR001849">
    <property type="entry name" value="PH_domain"/>
</dbReference>
<dbReference type="SMART" id="SM00233">
    <property type="entry name" value="PH"/>
    <property type="match status" value="1"/>
</dbReference>
<dbReference type="OrthoDB" id="248923at2759"/>
<dbReference type="PROSITE" id="PS50108">
    <property type="entry name" value="CRIB"/>
    <property type="match status" value="1"/>
</dbReference>
<organism evidence="4 5">
    <name type="scientific">Rickenella mellea</name>
    <dbReference type="NCBI Taxonomy" id="50990"/>
    <lineage>
        <taxon>Eukaryota</taxon>
        <taxon>Fungi</taxon>
        <taxon>Dikarya</taxon>
        <taxon>Basidiomycota</taxon>
        <taxon>Agaricomycotina</taxon>
        <taxon>Agaricomycetes</taxon>
        <taxon>Hymenochaetales</taxon>
        <taxon>Rickenellaceae</taxon>
        <taxon>Rickenella</taxon>
    </lineage>
</organism>
<accession>A0A4Y7QGY0</accession>
<protein>
    <recommendedName>
        <fullName evidence="6">Non-specific serine/threonine protein kinase</fullName>
    </recommendedName>
</protein>
<name>A0A4Y7QGY0_9AGAM</name>
<dbReference type="SMART" id="SM00285">
    <property type="entry name" value="PBD"/>
    <property type="match status" value="1"/>
</dbReference>
<dbReference type="SUPFAM" id="SSF50729">
    <property type="entry name" value="PH domain-like"/>
    <property type="match status" value="1"/>
</dbReference>
<gene>
    <name evidence="4" type="ORF">BD410DRAFT_800026</name>
</gene>
<evidence type="ECO:0000256" key="1">
    <source>
        <dbReference type="SAM" id="MobiDB-lite"/>
    </source>
</evidence>
<dbReference type="STRING" id="50990.A0A4Y7QGY0"/>
<dbReference type="PROSITE" id="PS50003">
    <property type="entry name" value="PH_DOMAIN"/>
    <property type="match status" value="1"/>
</dbReference>
<dbReference type="Pfam" id="PF00786">
    <property type="entry name" value="PBD"/>
    <property type="match status" value="1"/>
</dbReference>
<feature type="compositionally biased region" description="Polar residues" evidence="1">
    <location>
        <begin position="200"/>
        <end position="209"/>
    </location>
</feature>
<dbReference type="AlphaFoldDB" id="A0A4Y7QGY0"/>
<proteinExistence type="predicted"/>
<feature type="domain" description="PH" evidence="2">
    <location>
        <begin position="11"/>
        <end position="107"/>
    </location>
</feature>
<evidence type="ECO:0000259" key="3">
    <source>
        <dbReference type="PROSITE" id="PS50108"/>
    </source>
</evidence>
<dbReference type="InterPro" id="IPR000095">
    <property type="entry name" value="CRIB_dom"/>
</dbReference>
<dbReference type="VEuPathDB" id="FungiDB:BD410DRAFT_800026"/>
<keyword evidence="5" id="KW-1185">Reference proteome</keyword>
<dbReference type="InterPro" id="IPR036936">
    <property type="entry name" value="CRIB_dom_sf"/>
</dbReference>
<evidence type="ECO:0000313" key="4">
    <source>
        <dbReference type="EMBL" id="TDL26933.1"/>
    </source>
</evidence>
<dbReference type="Gene3D" id="3.90.810.10">
    <property type="entry name" value="CRIB domain"/>
    <property type="match status" value="1"/>
</dbReference>
<dbReference type="Proteomes" id="UP000294933">
    <property type="component" value="Unassembled WGS sequence"/>
</dbReference>
<evidence type="ECO:0008006" key="6">
    <source>
        <dbReference type="Google" id="ProtNLM"/>
    </source>
</evidence>